<reference evidence="1 2" key="1">
    <citation type="submission" date="2015-12" db="EMBL/GenBank/DDBJ databases">
        <title>The genome of Folsomia candida.</title>
        <authorList>
            <person name="Faddeeva A."/>
            <person name="Derks M.F."/>
            <person name="Anvar Y."/>
            <person name="Smit S."/>
            <person name="Van Straalen N."/>
            <person name="Roelofs D."/>
        </authorList>
    </citation>
    <scope>NUCLEOTIDE SEQUENCE [LARGE SCALE GENOMIC DNA]</scope>
    <source>
        <strain evidence="1 2">VU population</strain>
        <tissue evidence="1">Whole body</tissue>
    </source>
</reference>
<gene>
    <name evidence="1" type="ORF">Fcan01_20236</name>
</gene>
<proteinExistence type="predicted"/>
<comment type="caution">
    <text evidence="1">The sequence shown here is derived from an EMBL/GenBank/DDBJ whole genome shotgun (WGS) entry which is preliminary data.</text>
</comment>
<dbReference type="EMBL" id="LNIX01000018">
    <property type="protein sequence ID" value="OXA45311.1"/>
    <property type="molecule type" value="Genomic_DNA"/>
</dbReference>
<accession>A0A226DL24</accession>
<dbReference type="Proteomes" id="UP000198287">
    <property type="component" value="Unassembled WGS sequence"/>
</dbReference>
<sequence length="114" mass="12848">MPRLCVVNLDYEQTPAGRGWVVEINGLDHIQAQHFQSLVTCKVEKTSVVTVIIGPGEELKFLGGDIFNHEPVRSIMDSYFEILDFLGYRLIGVSTSTHPENGKRSIWTMGHVIY</sequence>
<protein>
    <submittedName>
        <fullName evidence="1">Uncharacterized protein</fullName>
    </submittedName>
</protein>
<evidence type="ECO:0000313" key="1">
    <source>
        <dbReference type="EMBL" id="OXA45311.1"/>
    </source>
</evidence>
<keyword evidence="2" id="KW-1185">Reference proteome</keyword>
<name>A0A226DL24_FOLCA</name>
<organism evidence="1 2">
    <name type="scientific">Folsomia candida</name>
    <name type="common">Springtail</name>
    <dbReference type="NCBI Taxonomy" id="158441"/>
    <lineage>
        <taxon>Eukaryota</taxon>
        <taxon>Metazoa</taxon>
        <taxon>Ecdysozoa</taxon>
        <taxon>Arthropoda</taxon>
        <taxon>Hexapoda</taxon>
        <taxon>Collembola</taxon>
        <taxon>Entomobryomorpha</taxon>
        <taxon>Isotomoidea</taxon>
        <taxon>Isotomidae</taxon>
        <taxon>Proisotominae</taxon>
        <taxon>Folsomia</taxon>
    </lineage>
</organism>
<dbReference type="AlphaFoldDB" id="A0A226DL24"/>
<evidence type="ECO:0000313" key="2">
    <source>
        <dbReference type="Proteomes" id="UP000198287"/>
    </source>
</evidence>